<dbReference type="SUPFAM" id="SSF56112">
    <property type="entry name" value="Protein kinase-like (PK-like)"/>
    <property type="match status" value="1"/>
</dbReference>
<reference evidence="2" key="1">
    <citation type="submission" date="2023-03" db="EMBL/GenBank/DDBJ databases">
        <title>Massive genome expansion in bonnet fungi (Mycena s.s.) driven by repeated elements and novel gene families across ecological guilds.</title>
        <authorList>
            <consortium name="Lawrence Berkeley National Laboratory"/>
            <person name="Harder C.B."/>
            <person name="Miyauchi S."/>
            <person name="Viragh M."/>
            <person name="Kuo A."/>
            <person name="Thoen E."/>
            <person name="Andreopoulos B."/>
            <person name="Lu D."/>
            <person name="Skrede I."/>
            <person name="Drula E."/>
            <person name="Henrissat B."/>
            <person name="Morin E."/>
            <person name="Kohler A."/>
            <person name="Barry K."/>
            <person name="LaButti K."/>
            <person name="Morin E."/>
            <person name="Salamov A."/>
            <person name="Lipzen A."/>
            <person name="Mereny Z."/>
            <person name="Hegedus B."/>
            <person name="Baldrian P."/>
            <person name="Stursova M."/>
            <person name="Weitz H."/>
            <person name="Taylor A."/>
            <person name="Grigoriev I.V."/>
            <person name="Nagy L.G."/>
            <person name="Martin F."/>
            <person name="Kauserud H."/>
        </authorList>
    </citation>
    <scope>NUCLEOTIDE SEQUENCE</scope>
    <source>
        <strain evidence="2">CBHHK188m</strain>
    </source>
</reference>
<comment type="caution">
    <text evidence="2">The sequence shown here is derived from an EMBL/GenBank/DDBJ whole genome shotgun (WGS) entry which is preliminary data.</text>
</comment>
<gene>
    <name evidence="2" type="ORF">DFH07DRAFT_801205</name>
</gene>
<sequence>MCMSILPGREPPSAGFSTLQPVVPSASHSELLPTDPEALEYPNKTLVTPSATGIVGGLNTAQRKEQREGDARYCAKHFQGHVVLSPLHVVLARLGTQALVEKLEQLKGVARSGLTQSLKAAVLENLSEESNSSSKPTDRMIDQRYWLSRLADAAADDNSPLGLDYFPTPAAELPQQHGYNKKRKYDASLRPCAAEASTIFNIFVNVEFTRTDPPTGTSNPLVGASAGVGKYQQAITNADYLLTFQSTRLFVPTLSFHGKGKKTKLFVSILNQERLEFAVVDDCFESDSFLTISALLHLFRTASMYQLGYNPLFTYNLSSPPFDFLVGDAVPASISLPGLQGLVHLNGKCLSQLRSTPFQRSTVVLEGELHADEKEPIPVVVKVTFIAEDRVWRERIIVDALHAGDEDAPAYAPELVASFAAHGSPPLHFSEILHMRLKRPASDLTALPVMVRRHLEVMIFASPREARKLMDIFSAIDLVAAAKQLFLSILDAFRRGVIHRDISINNILFADNKLLMIDWELGRRFVEPFTEQGTVTGTLDTMSVANLMMVDPLPHDDIESATYVLLKALTQTFKPREDLRGKWRNILAQYHWDDPDVEPGTLQQLRILLWNKSSFSSGTTIGATLNILRLSGHLASAQLLQALFSLPLPIERHEVDRSNHATVLSSLTVLVEKAVAALESVDASNLACEI</sequence>
<feature type="domain" description="Fungal-type protein kinase" evidence="1">
    <location>
        <begin position="494"/>
        <end position="566"/>
    </location>
</feature>
<name>A0AAD7JX39_9AGAR</name>
<dbReference type="InterPro" id="IPR011009">
    <property type="entry name" value="Kinase-like_dom_sf"/>
</dbReference>
<keyword evidence="3" id="KW-1185">Reference proteome</keyword>
<proteinExistence type="predicted"/>
<evidence type="ECO:0000313" key="3">
    <source>
        <dbReference type="Proteomes" id="UP001215280"/>
    </source>
</evidence>
<dbReference type="EMBL" id="JARJLG010000017">
    <property type="protein sequence ID" value="KAJ7773572.1"/>
    <property type="molecule type" value="Genomic_DNA"/>
</dbReference>
<dbReference type="Pfam" id="PF17667">
    <property type="entry name" value="Pkinase_fungal"/>
    <property type="match status" value="1"/>
</dbReference>
<dbReference type="InterPro" id="IPR008266">
    <property type="entry name" value="Tyr_kinase_AS"/>
</dbReference>
<accession>A0AAD7JX39</accession>
<dbReference type="InterPro" id="IPR040976">
    <property type="entry name" value="Pkinase_fungal"/>
</dbReference>
<evidence type="ECO:0000259" key="1">
    <source>
        <dbReference type="Pfam" id="PF17667"/>
    </source>
</evidence>
<evidence type="ECO:0000313" key="2">
    <source>
        <dbReference type="EMBL" id="KAJ7773572.1"/>
    </source>
</evidence>
<dbReference type="GO" id="GO:0004672">
    <property type="term" value="F:protein kinase activity"/>
    <property type="evidence" value="ECO:0007669"/>
    <property type="project" value="InterPro"/>
</dbReference>
<organism evidence="2 3">
    <name type="scientific">Mycena maculata</name>
    <dbReference type="NCBI Taxonomy" id="230809"/>
    <lineage>
        <taxon>Eukaryota</taxon>
        <taxon>Fungi</taxon>
        <taxon>Dikarya</taxon>
        <taxon>Basidiomycota</taxon>
        <taxon>Agaricomycotina</taxon>
        <taxon>Agaricomycetes</taxon>
        <taxon>Agaricomycetidae</taxon>
        <taxon>Agaricales</taxon>
        <taxon>Marasmiineae</taxon>
        <taxon>Mycenaceae</taxon>
        <taxon>Mycena</taxon>
    </lineage>
</organism>
<dbReference type="PROSITE" id="PS00109">
    <property type="entry name" value="PROTEIN_KINASE_TYR"/>
    <property type="match status" value="1"/>
</dbReference>
<dbReference type="Gene3D" id="1.10.510.10">
    <property type="entry name" value="Transferase(Phosphotransferase) domain 1"/>
    <property type="match status" value="1"/>
</dbReference>
<protein>
    <recommendedName>
        <fullName evidence="1">Fungal-type protein kinase domain-containing protein</fullName>
    </recommendedName>
</protein>
<dbReference type="AlphaFoldDB" id="A0AAD7JX39"/>
<dbReference type="Proteomes" id="UP001215280">
    <property type="component" value="Unassembled WGS sequence"/>
</dbReference>